<name>A0A3B0XNB8_9ZZZZ</name>
<accession>A0A3B0XNB8</accession>
<evidence type="ECO:0000313" key="2">
    <source>
        <dbReference type="EMBL" id="VAW57836.1"/>
    </source>
</evidence>
<feature type="domain" description="Fido" evidence="1">
    <location>
        <begin position="98"/>
        <end position="234"/>
    </location>
</feature>
<reference evidence="2" key="1">
    <citation type="submission" date="2018-06" db="EMBL/GenBank/DDBJ databases">
        <authorList>
            <person name="Zhirakovskaya E."/>
        </authorList>
    </citation>
    <scope>NUCLEOTIDE SEQUENCE</scope>
</reference>
<dbReference type="PANTHER" id="PTHR13504:SF38">
    <property type="entry name" value="FIDO DOMAIN-CONTAINING PROTEIN"/>
    <property type="match status" value="1"/>
</dbReference>
<dbReference type="InterPro" id="IPR036597">
    <property type="entry name" value="Fido-like_dom_sf"/>
</dbReference>
<dbReference type="PROSITE" id="PS51459">
    <property type="entry name" value="FIDO"/>
    <property type="match status" value="1"/>
</dbReference>
<sequence>QTFYLPVNAREELSTLGMSGITNERAGTFAKKIFNRLLIDLSYNSSRLEGNTYSLIDTEKLIIDGVNNNEKLDEERVMILNHKDAIRFLVDKAESIEINPTEICTLHYLLADALVLPENAGHIRQEAVRISSTTYQPLDNSERLKQRLEIICQKASVIANPFEQSIFLLIHIAYLQPFIDVNKRTSRLSANIPLIKFNKIPLSFNDVDKNYYVDAMIAIYELNDVRPLVDIYCFSYRRSCEYYKVASEVIGFDEIRVRYRPERREIIRNIINNQLVDLAMIKYIDKKIASIIPAKDIQAFSKTVYEDLNTINNAKIQGMGITQQALSEWLSKASQIKTT</sequence>
<dbReference type="InterPro" id="IPR003812">
    <property type="entry name" value="Fido"/>
</dbReference>
<dbReference type="SUPFAM" id="SSF140931">
    <property type="entry name" value="Fic-like"/>
    <property type="match status" value="1"/>
</dbReference>
<dbReference type="Pfam" id="PF02661">
    <property type="entry name" value="Fic"/>
    <property type="match status" value="1"/>
</dbReference>
<dbReference type="Gene3D" id="1.10.3290.10">
    <property type="entry name" value="Fido-like domain"/>
    <property type="match status" value="1"/>
</dbReference>
<proteinExistence type="predicted"/>
<dbReference type="PANTHER" id="PTHR13504">
    <property type="entry name" value="FIDO DOMAIN-CONTAINING PROTEIN DDB_G0283145"/>
    <property type="match status" value="1"/>
</dbReference>
<evidence type="ECO:0000259" key="1">
    <source>
        <dbReference type="PROSITE" id="PS51459"/>
    </source>
</evidence>
<dbReference type="EMBL" id="UOFF01000468">
    <property type="protein sequence ID" value="VAW57836.1"/>
    <property type="molecule type" value="Genomic_DNA"/>
</dbReference>
<protein>
    <recommendedName>
        <fullName evidence="1">Fido domain-containing protein</fullName>
    </recommendedName>
</protein>
<feature type="non-terminal residue" evidence="2">
    <location>
        <position position="1"/>
    </location>
</feature>
<dbReference type="InterPro" id="IPR040198">
    <property type="entry name" value="Fido_containing"/>
</dbReference>
<gene>
    <name evidence="2" type="ORF">MNBD_GAMMA07-1409</name>
</gene>
<organism evidence="2">
    <name type="scientific">hydrothermal vent metagenome</name>
    <dbReference type="NCBI Taxonomy" id="652676"/>
    <lineage>
        <taxon>unclassified sequences</taxon>
        <taxon>metagenomes</taxon>
        <taxon>ecological metagenomes</taxon>
    </lineage>
</organism>
<dbReference type="AlphaFoldDB" id="A0A3B0XNB8"/>